<dbReference type="PANTHER" id="PTHR13633">
    <property type="entry name" value="MITOCHONDRIAL TRANSCRIPTION RESCUE FACTOR 1"/>
    <property type="match status" value="1"/>
</dbReference>
<keyword evidence="1" id="KW-0694">RNA-binding</keyword>
<dbReference type="PROSITE" id="PS50889">
    <property type="entry name" value="S4"/>
    <property type="match status" value="1"/>
</dbReference>
<dbReference type="InterPro" id="IPR048443">
    <property type="entry name" value="RqcP2_N"/>
</dbReference>
<proteinExistence type="predicted"/>
<dbReference type="CDD" id="cd00165">
    <property type="entry name" value="S4"/>
    <property type="match status" value="1"/>
</dbReference>
<dbReference type="Gene3D" id="3.30.70.330">
    <property type="match status" value="1"/>
</dbReference>
<evidence type="ECO:0000256" key="1">
    <source>
        <dbReference type="PROSITE-ProRule" id="PRU00182"/>
    </source>
</evidence>
<dbReference type="SMART" id="SM00363">
    <property type="entry name" value="S4"/>
    <property type="match status" value="1"/>
</dbReference>
<dbReference type="RefSeq" id="WP_097159511.1">
    <property type="nucleotide sequence ID" value="NZ_JBEPMQ010000007.1"/>
</dbReference>
<dbReference type="SUPFAM" id="SSF55174">
    <property type="entry name" value="Alpha-L RNA-binding motif"/>
    <property type="match status" value="1"/>
</dbReference>
<dbReference type="PANTHER" id="PTHR13633:SF3">
    <property type="entry name" value="MITOCHONDRIAL TRANSCRIPTION RESCUE FACTOR 1"/>
    <property type="match status" value="1"/>
</dbReference>
<dbReference type="EMBL" id="OAOP01000007">
    <property type="protein sequence ID" value="SNX73485.1"/>
    <property type="molecule type" value="Genomic_DNA"/>
</dbReference>
<reference evidence="3 4" key="1">
    <citation type="submission" date="2017-08" db="EMBL/GenBank/DDBJ databases">
        <authorList>
            <person name="de Groot N.N."/>
        </authorList>
    </citation>
    <scope>NUCLEOTIDE SEQUENCE [LARGE SCALE GENOMIC DNA]</scope>
    <source>
        <strain evidence="3 4">JC228</strain>
    </source>
</reference>
<gene>
    <name evidence="3" type="ORF">SAMN05877753_10784</name>
</gene>
<evidence type="ECO:0000313" key="4">
    <source>
        <dbReference type="Proteomes" id="UP000219546"/>
    </source>
</evidence>
<dbReference type="Pfam" id="PF17774">
    <property type="entry name" value="YlmH_RBD"/>
    <property type="match status" value="1"/>
</dbReference>
<dbReference type="Pfam" id="PF01479">
    <property type="entry name" value="S4"/>
    <property type="match status" value="1"/>
</dbReference>
<dbReference type="OrthoDB" id="9812787at2"/>
<dbReference type="Gene3D" id="3.30.1370.160">
    <property type="match status" value="1"/>
</dbReference>
<dbReference type="Proteomes" id="UP000219546">
    <property type="component" value="Unassembled WGS sequence"/>
</dbReference>
<evidence type="ECO:0000313" key="3">
    <source>
        <dbReference type="EMBL" id="SNX73485.1"/>
    </source>
</evidence>
<evidence type="ECO:0000259" key="2">
    <source>
        <dbReference type="SMART" id="SM00363"/>
    </source>
</evidence>
<name>A0A285D1D5_9BACI</name>
<dbReference type="AlphaFoldDB" id="A0A285D1D5"/>
<dbReference type="InterPro" id="IPR002942">
    <property type="entry name" value="S4_RNA-bd"/>
</dbReference>
<sequence length="260" mass="30403">MSIYQHFRPEEKEWIDQILTWQKYVEDTYSYKRTDFLDPRQQSILQTIIGTKGTVQASLFGGKENTERKRAILYPDYFTPGPEDYEIVLWNIRYPKKFVTLEHREILGSLMGLGLKREKFGDILMDQTEGVVQFYACREISDYLKLNFDQIGRTKIEIEPIAMEQAIQKAEDGIEKQVTASSLRLDAILAQALPYSREKVQQWIQQGKVKVNFKVVEQTSFECQQGDICSIRGYGRIMIKSIEGQTKKMKWKCILFIQKS</sequence>
<protein>
    <submittedName>
        <fullName evidence="3">RNA-binding protein YlmH</fullName>
    </submittedName>
</protein>
<dbReference type="InterPro" id="IPR036986">
    <property type="entry name" value="S4_RNA-bd_sf"/>
</dbReference>
<dbReference type="Pfam" id="PF21278">
    <property type="entry name" value="YlmH_1st"/>
    <property type="match status" value="1"/>
</dbReference>
<dbReference type="InterPro" id="IPR040591">
    <property type="entry name" value="RqcP2_RBD"/>
</dbReference>
<organism evidence="3 4">
    <name type="scientific">Bacillus oleivorans</name>
    <dbReference type="NCBI Taxonomy" id="1448271"/>
    <lineage>
        <taxon>Bacteria</taxon>
        <taxon>Bacillati</taxon>
        <taxon>Bacillota</taxon>
        <taxon>Bacilli</taxon>
        <taxon>Bacillales</taxon>
        <taxon>Bacillaceae</taxon>
        <taxon>Bacillus</taxon>
    </lineage>
</organism>
<keyword evidence="4" id="KW-1185">Reference proteome</keyword>
<dbReference type="InterPro" id="IPR012677">
    <property type="entry name" value="Nucleotide-bd_a/b_plait_sf"/>
</dbReference>
<dbReference type="GO" id="GO:0003723">
    <property type="term" value="F:RNA binding"/>
    <property type="evidence" value="ECO:0007669"/>
    <property type="project" value="UniProtKB-KW"/>
</dbReference>
<dbReference type="Gene3D" id="3.10.290.10">
    <property type="entry name" value="RNA-binding S4 domain"/>
    <property type="match status" value="1"/>
</dbReference>
<feature type="domain" description="RNA-binding S4" evidence="2">
    <location>
        <begin position="183"/>
        <end position="243"/>
    </location>
</feature>
<accession>A0A285D1D5</accession>